<dbReference type="EMBL" id="BSYO01000020">
    <property type="protein sequence ID" value="GMH19193.1"/>
    <property type="molecule type" value="Genomic_DNA"/>
</dbReference>
<protein>
    <submittedName>
        <fullName evidence="1">Uncharacterized protein</fullName>
    </submittedName>
</protein>
<organism evidence="1 2">
    <name type="scientific">Nepenthes gracilis</name>
    <name type="common">Slender pitcher plant</name>
    <dbReference type="NCBI Taxonomy" id="150966"/>
    <lineage>
        <taxon>Eukaryota</taxon>
        <taxon>Viridiplantae</taxon>
        <taxon>Streptophyta</taxon>
        <taxon>Embryophyta</taxon>
        <taxon>Tracheophyta</taxon>
        <taxon>Spermatophyta</taxon>
        <taxon>Magnoliopsida</taxon>
        <taxon>eudicotyledons</taxon>
        <taxon>Gunneridae</taxon>
        <taxon>Pentapetalae</taxon>
        <taxon>Caryophyllales</taxon>
        <taxon>Nepenthaceae</taxon>
        <taxon>Nepenthes</taxon>
    </lineage>
</organism>
<reference evidence="1" key="1">
    <citation type="submission" date="2023-05" db="EMBL/GenBank/DDBJ databases">
        <title>Nepenthes gracilis genome sequencing.</title>
        <authorList>
            <person name="Fukushima K."/>
        </authorList>
    </citation>
    <scope>NUCLEOTIDE SEQUENCE</scope>
    <source>
        <strain evidence="1">SING2019-196</strain>
    </source>
</reference>
<evidence type="ECO:0000313" key="1">
    <source>
        <dbReference type="EMBL" id="GMH19193.1"/>
    </source>
</evidence>
<name>A0AAD3SX97_NEPGR</name>
<comment type="caution">
    <text evidence="1">The sequence shown here is derived from an EMBL/GenBank/DDBJ whole genome shotgun (WGS) entry which is preliminary data.</text>
</comment>
<evidence type="ECO:0000313" key="2">
    <source>
        <dbReference type="Proteomes" id="UP001279734"/>
    </source>
</evidence>
<accession>A0AAD3SX97</accession>
<proteinExistence type="predicted"/>
<dbReference type="Proteomes" id="UP001279734">
    <property type="component" value="Unassembled WGS sequence"/>
</dbReference>
<dbReference type="AlphaFoldDB" id="A0AAD3SX97"/>
<gene>
    <name evidence="1" type="ORF">Nepgr_021034</name>
</gene>
<keyword evidence="2" id="KW-1185">Reference proteome</keyword>
<sequence>MLISDFGQRVSIIPQWRPGNQVNGRPASPKSFRKVTPAQQEIATLNLSSEYSSIGTRPIFAVEQVDAEAKHEVPVVREPLADLAGESLEPVIPLSSPALNQDAAERLGLEGIVSDNSFMILRDLETIRVNELHCGPPEQVALITKNGIPTKTDSQVDPVIDSSNKTLLPLDPIELVLDSSIACVEDTQLVTSSQPSDVKAEVSCVDGALSNVDRGSVSNPSKTESMPGVPILDVYVQDQLKVYPSEAHPAKVSLNYGVDDSTPGSIVRLTRKYSLVDVPNKVTTRNLLVEGHLGEDQVAIQEDLISAPLIGCMAVEDNAIVAVPMHSLECCPAYNPAQSHVVSDVAEVDSDPLSLGITIIMGCSVVMLTGCVAFAMVKNANEAPGDDQVLLALLRLRCISIWLNWGRGGAGEGFVNVAAITA</sequence>